<feature type="compositionally biased region" description="Basic and acidic residues" evidence="1">
    <location>
        <begin position="99"/>
        <end position="110"/>
    </location>
</feature>
<reference evidence="2 3" key="1">
    <citation type="submission" date="2015-10" db="EMBL/GenBank/DDBJ databases">
        <title>Genome analyses suggest a sexual origin of heterokaryosis in a supposedly ancient asexual fungus.</title>
        <authorList>
            <person name="Ropars J."/>
            <person name="Sedzielewska K."/>
            <person name="Noel J."/>
            <person name="Charron P."/>
            <person name="Farinelli L."/>
            <person name="Marton T."/>
            <person name="Kruger M."/>
            <person name="Pelin A."/>
            <person name="Brachmann A."/>
            <person name="Corradi N."/>
        </authorList>
    </citation>
    <scope>NUCLEOTIDE SEQUENCE [LARGE SCALE GENOMIC DNA]</scope>
    <source>
        <strain evidence="2 3">A4</strain>
    </source>
</reference>
<accession>A0A2I1HH51</accession>
<dbReference type="Proteomes" id="UP000234323">
    <property type="component" value="Unassembled WGS sequence"/>
</dbReference>
<evidence type="ECO:0000313" key="3">
    <source>
        <dbReference type="Proteomes" id="UP000234323"/>
    </source>
</evidence>
<comment type="caution">
    <text evidence="2">The sequence shown here is derived from an EMBL/GenBank/DDBJ whole genome shotgun (WGS) entry which is preliminary data.</text>
</comment>
<organism evidence="2 3">
    <name type="scientific">Rhizophagus irregularis</name>
    <dbReference type="NCBI Taxonomy" id="588596"/>
    <lineage>
        <taxon>Eukaryota</taxon>
        <taxon>Fungi</taxon>
        <taxon>Fungi incertae sedis</taxon>
        <taxon>Mucoromycota</taxon>
        <taxon>Glomeromycotina</taxon>
        <taxon>Glomeromycetes</taxon>
        <taxon>Glomerales</taxon>
        <taxon>Glomeraceae</taxon>
        <taxon>Rhizophagus</taxon>
    </lineage>
</organism>
<protein>
    <submittedName>
        <fullName evidence="2">Uncharacterized protein</fullName>
    </submittedName>
</protein>
<sequence>MQASPLNDPDIVGEMVRNLPVEEFGKHLKINRLWYNCCKAELWKWHEKAEEAYQQAANIYKKAERAYWRDCADGGINLDKLTDEVEKVYIREKYTRFEEMDGDTPNKDAFSDSDDDSDDSDNEE</sequence>
<dbReference type="VEuPathDB" id="FungiDB:RhiirA1_447168"/>
<evidence type="ECO:0000313" key="2">
    <source>
        <dbReference type="EMBL" id="PKY58213.1"/>
    </source>
</evidence>
<feature type="region of interest" description="Disordered" evidence="1">
    <location>
        <begin position="99"/>
        <end position="124"/>
    </location>
</feature>
<dbReference type="VEuPathDB" id="FungiDB:FUN_015735"/>
<evidence type="ECO:0000256" key="1">
    <source>
        <dbReference type="SAM" id="MobiDB-lite"/>
    </source>
</evidence>
<proteinExistence type="predicted"/>
<name>A0A2I1HH51_9GLOM</name>
<keyword evidence="3" id="KW-1185">Reference proteome</keyword>
<feature type="compositionally biased region" description="Acidic residues" evidence="1">
    <location>
        <begin position="111"/>
        <end position="124"/>
    </location>
</feature>
<gene>
    <name evidence="2" type="ORF">RhiirA4_479939</name>
</gene>
<dbReference type="VEuPathDB" id="FungiDB:RhiirFUN_001993"/>
<dbReference type="AlphaFoldDB" id="A0A2I1HH51"/>
<dbReference type="EMBL" id="LLXI01002903">
    <property type="protein sequence ID" value="PKY58213.1"/>
    <property type="molecule type" value="Genomic_DNA"/>
</dbReference>